<evidence type="ECO:0000259" key="1">
    <source>
        <dbReference type="Pfam" id="PF08500"/>
    </source>
</evidence>
<dbReference type="EMBL" id="FJ768020">
    <property type="protein sequence ID" value="ACW84408.1"/>
    <property type="molecule type" value="Genomic_RNA"/>
</dbReference>
<gene>
    <name evidence="2" type="primary">gp2</name>
</gene>
<protein>
    <submittedName>
        <fullName evidence="2">Polymerase-associated protein</fullName>
    </submittedName>
</protein>
<evidence type="ECO:0000313" key="2">
    <source>
        <dbReference type="EMBL" id="ACW84408.1"/>
    </source>
</evidence>
<organism evidence="2 3">
    <name type="scientific">Furcraea necrotic streak virus</name>
    <dbReference type="NCBI Taxonomy" id="676234"/>
    <lineage>
        <taxon>Viruses</taxon>
        <taxon>Riboviria</taxon>
        <taxon>Orthornavirae</taxon>
        <taxon>Kitrinoviricota</taxon>
        <taxon>Tolucaviricetes</taxon>
        <taxon>Tolivirales</taxon>
        <taxon>Tombusviridae</taxon>
        <taxon>Procedovirinae</taxon>
        <taxon>Macanavirus</taxon>
        <taxon>Macanavirus furcraeae</taxon>
    </lineage>
</organism>
<sequence length="241" mass="27435">MESLLKTVVPIAEERRSRAVQHTFLEKVGRLLLWVCDMGRNRDAINTAALIEDAYQADVEHVDADEVEDCLEPEVTEDTKYRVSLDEATPVEIYDYQQKVWAGCTDPEIALERTIPAPPSRKRARRIKKNKGLRFIRVLVDAARAEFGLPKPTEANRLVVQGFMNRFCKEWGVCNSHTTHNVSLALPMVFIPRDEDIVARALLSTRFARQREREGRNAQGEGWFNNRFGIGGKAGIRFAPK</sequence>
<accession>D3U5B5</accession>
<name>D3U5B5_9TOMB</name>
<dbReference type="KEGG" id="vg:14690521"/>
<dbReference type="Pfam" id="PF08500">
    <property type="entry name" value="Tombus_P33"/>
    <property type="match status" value="1"/>
</dbReference>
<dbReference type="RefSeq" id="YP_007517175.1">
    <property type="nucleotide sequence ID" value="NC_020469.1"/>
</dbReference>
<dbReference type="GO" id="GO:0003968">
    <property type="term" value="F:RNA-directed RNA polymerase activity"/>
    <property type="evidence" value="ECO:0007669"/>
    <property type="project" value="InterPro"/>
</dbReference>
<dbReference type="InterPro" id="IPR013707">
    <property type="entry name" value="Tombusvirus_p33"/>
</dbReference>
<evidence type="ECO:0000313" key="3">
    <source>
        <dbReference type="Proteomes" id="UP000029758"/>
    </source>
</evidence>
<keyword evidence="3" id="KW-1185">Reference proteome</keyword>
<feature type="domain" description="Tombusvirus p33" evidence="1">
    <location>
        <begin position="117"/>
        <end position="195"/>
    </location>
</feature>
<dbReference type="Proteomes" id="UP000029758">
    <property type="component" value="Segment"/>
</dbReference>
<proteinExistence type="predicted"/>
<reference evidence="2 3" key="1">
    <citation type="submission" date="2009-02" db="EMBL/GenBank/DDBJ databases">
        <title>Molecular Characterization of Furcraea Necrotic Streak Virus.</title>
        <authorList>
            <person name="Martinez A.K."/>
            <person name="Castano M."/>
            <person name="Lozano I."/>
            <person name="Morales F.J."/>
        </authorList>
    </citation>
    <scope>NUCLEOTIDE SEQUENCE [LARGE SCALE GENOMIC DNA]</scope>
    <source>
        <strain evidence="3">Isolate/Colombia/Furcraea/Cauca/2004</strain>
    </source>
</reference>
<dbReference type="GeneID" id="14690521"/>